<feature type="domain" description="F-box associated beta-propeller type 3" evidence="2">
    <location>
        <begin position="118"/>
        <end position="380"/>
    </location>
</feature>
<dbReference type="InParanoid" id="A0A2G5F9H9"/>
<feature type="signal peptide" evidence="1">
    <location>
        <begin position="1"/>
        <end position="19"/>
    </location>
</feature>
<dbReference type="EMBL" id="KZ305018">
    <property type="protein sequence ID" value="PIA64586.1"/>
    <property type="molecule type" value="Genomic_DNA"/>
</dbReference>
<dbReference type="InterPro" id="IPR013187">
    <property type="entry name" value="F-box-assoc_dom_typ3"/>
</dbReference>
<dbReference type="NCBIfam" id="TIGR01640">
    <property type="entry name" value="F_box_assoc_1"/>
    <property type="match status" value="1"/>
</dbReference>
<keyword evidence="1" id="KW-0732">Signal</keyword>
<dbReference type="PANTHER" id="PTHR31672:SF13">
    <property type="entry name" value="F-BOX PROTEIN CPR30-LIKE"/>
    <property type="match status" value="1"/>
</dbReference>
<evidence type="ECO:0000256" key="1">
    <source>
        <dbReference type="SAM" id="SignalP"/>
    </source>
</evidence>
<dbReference type="PANTHER" id="PTHR31672">
    <property type="entry name" value="BNACNNG10540D PROTEIN"/>
    <property type="match status" value="1"/>
</dbReference>
<reference evidence="3 4" key="1">
    <citation type="submission" date="2017-09" db="EMBL/GenBank/DDBJ databases">
        <title>WGS assembly of Aquilegia coerulea Goldsmith.</title>
        <authorList>
            <person name="Hodges S."/>
            <person name="Kramer E."/>
            <person name="Nordborg M."/>
            <person name="Tomkins J."/>
            <person name="Borevitz J."/>
            <person name="Derieg N."/>
            <person name="Yan J."/>
            <person name="Mihaltcheva S."/>
            <person name="Hayes R.D."/>
            <person name="Rokhsar D."/>
        </authorList>
    </citation>
    <scope>NUCLEOTIDE SEQUENCE [LARGE SCALE GENOMIC DNA]</scope>
    <source>
        <strain evidence="4">cv. Goldsmith</strain>
    </source>
</reference>
<keyword evidence="4" id="KW-1185">Reference proteome</keyword>
<proteinExistence type="predicted"/>
<accession>A0A2G5F9H9</accession>
<dbReference type="OrthoDB" id="1291746at2759"/>
<dbReference type="AlphaFoldDB" id="A0A2G5F9H9"/>
<dbReference type="Pfam" id="PF08268">
    <property type="entry name" value="FBA_3"/>
    <property type="match status" value="1"/>
</dbReference>
<sequence>MSVIPCLSWVRSLWGQVHGLFGSVMTVYSDLPDEIIADILGRLPAECVFLCGDSHTPLGALTRTPSFADMHLNRVTPVTAFQYFFLSDKMSKYGREIRIHFTHEVVADKIVSKSIDIDLTLACPKKGSAPLLFGSYNGFLLFKNLEYDSVLVLWNPITQEQVTLIAPHDGYRVRGIFFHSTDKEYRVIFISLKSGCFEFVIFSLKTKSSRIITGFTHPPSGIIAPTVLNGVLHWMICDESYKEAHGFYPCCENSIVSFNTNSEELRTMRHPGPPCGARKEHNMMKLMEKDGQLLFFDDSLCGRIVVWTLIDYEKEVWVKKHVITLKPLNLFCRARRCNCNHMIVEVWYIFGEELLLRVGCKDLLLYDPELCTMRRVGEKSKKTDLESVLFSLKNIHLPVTAVLHVNSLVSLHTDKIVYLFKDDELT</sequence>
<dbReference type="InterPro" id="IPR050796">
    <property type="entry name" value="SCF_F-box_component"/>
</dbReference>
<protein>
    <recommendedName>
        <fullName evidence="2">F-box associated beta-propeller type 3 domain-containing protein</fullName>
    </recommendedName>
</protein>
<dbReference type="SUPFAM" id="SSF69322">
    <property type="entry name" value="Tricorn protease domain 2"/>
    <property type="match status" value="1"/>
</dbReference>
<evidence type="ECO:0000259" key="2">
    <source>
        <dbReference type="Pfam" id="PF08268"/>
    </source>
</evidence>
<gene>
    <name evidence="3" type="ORF">AQUCO_00100217v1</name>
</gene>
<feature type="chain" id="PRO_5013633344" description="F-box associated beta-propeller type 3 domain-containing protein" evidence="1">
    <location>
        <begin position="20"/>
        <end position="426"/>
    </location>
</feature>
<evidence type="ECO:0000313" key="4">
    <source>
        <dbReference type="Proteomes" id="UP000230069"/>
    </source>
</evidence>
<dbReference type="InterPro" id="IPR017451">
    <property type="entry name" value="F-box-assoc_interact_dom"/>
</dbReference>
<organism evidence="3 4">
    <name type="scientific">Aquilegia coerulea</name>
    <name type="common">Rocky mountain columbine</name>
    <dbReference type="NCBI Taxonomy" id="218851"/>
    <lineage>
        <taxon>Eukaryota</taxon>
        <taxon>Viridiplantae</taxon>
        <taxon>Streptophyta</taxon>
        <taxon>Embryophyta</taxon>
        <taxon>Tracheophyta</taxon>
        <taxon>Spermatophyta</taxon>
        <taxon>Magnoliopsida</taxon>
        <taxon>Ranunculales</taxon>
        <taxon>Ranunculaceae</taxon>
        <taxon>Thalictroideae</taxon>
        <taxon>Aquilegia</taxon>
    </lineage>
</organism>
<dbReference type="Proteomes" id="UP000230069">
    <property type="component" value="Unassembled WGS sequence"/>
</dbReference>
<name>A0A2G5F9H9_AQUCA</name>
<evidence type="ECO:0000313" key="3">
    <source>
        <dbReference type="EMBL" id="PIA64586.1"/>
    </source>
</evidence>